<dbReference type="InterPro" id="IPR011009">
    <property type="entry name" value="Kinase-like_dom_sf"/>
</dbReference>
<proteinExistence type="inferred from homology"/>
<feature type="compositionally biased region" description="Polar residues" evidence="16">
    <location>
        <begin position="1110"/>
        <end position="1130"/>
    </location>
</feature>
<feature type="region of interest" description="Disordered" evidence="16">
    <location>
        <begin position="1047"/>
        <end position="1500"/>
    </location>
</feature>
<feature type="compositionally biased region" description="Polar residues" evidence="16">
    <location>
        <begin position="1297"/>
        <end position="1312"/>
    </location>
</feature>
<keyword evidence="21" id="KW-1185">Reference proteome</keyword>
<feature type="compositionally biased region" description="Basic and acidic residues" evidence="16">
    <location>
        <begin position="1368"/>
        <end position="1378"/>
    </location>
</feature>
<feature type="region of interest" description="Disordered" evidence="16">
    <location>
        <begin position="1746"/>
        <end position="1826"/>
    </location>
</feature>
<dbReference type="CDD" id="cd23074">
    <property type="entry name" value="PDZ_MAST2"/>
    <property type="match status" value="1"/>
</dbReference>
<feature type="region of interest" description="Disordered" evidence="16">
    <location>
        <begin position="1670"/>
        <end position="1726"/>
    </location>
</feature>
<dbReference type="GO" id="GO:0005737">
    <property type="term" value="C:cytoplasm"/>
    <property type="evidence" value="ECO:0007669"/>
    <property type="project" value="UniProtKB-SubCell"/>
</dbReference>
<accession>A0A852M0P5</accession>
<dbReference type="GO" id="GO:0000287">
    <property type="term" value="F:magnesium ion binding"/>
    <property type="evidence" value="ECO:0007669"/>
    <property type="project" value="InterPro"/>
</dbReference>
<evidence type="ECO:0000256" key="1">
    <source>
        <dbReference type="ARBA" id="ARBA00001946"/>
    </source>
</evidence>
<feature type="compositionally biased region" description="Polar residues" evidence="16">
    <location>
        <begin position="66"/>
        <end position="77"/>
    </location>
</feature>
<feature type="compositionally biased region" description="Low complexity" evidence="16">
    <location>
        <begin position="1259"/>
        <end position="1268"/>
    </location>
</feature>
<dbReference type="GO" id="GO:0032502">
    <property type="term" value="P:developmental process"/>
    <property type="evidence" value="ECO:0007669"/>
    <property type="project" value="UniProtKB-ARBA"/>
</dbReference>
<dbReference type="Pfam" id="PF08926">
    <property type="entry name" value="DUF1908"/>
    <property type="match status" value="1"/>
</dbReference>
<feature type="region of interest" description="Disordered" evidence="16">
    <location>
        <begin position="112"/>
        <end position="138"/>
    </location>
</feature>
<dbReference type="PROSITE" id="PS00108">
    <property type="entry name" value="PROTEIN_KINASE_ST"/>
    <property type="match status" value="1"/>
</dbReference>
<feature type="compositionally biased region" description="Basic residues" evidence="16">
    <location>
        <begin position="1051"/>
        <end position="1065"/>
    </location>
</feature>
<feature type="compositionally biased region" description="Basic and acidic residues" evidence="16">
    <location>
        <begin position="1389"/>
        <end position="1402"/>
    </location>
</feature>
<evidence type="ECO:0000256" key="16">
    <source>
        <dbReference type="SAM" id="MobiDB-lite"/>
    </source>
</evidence>
<evidence type="ECO:0000256" key="14">
    <source>
        <dbReference type="ARBA" id="ARBA00047899"/>
    </source>
</evidence>
<protein>
    <recommendedName>
        <fullName evidence="4">non-specific serine/threonine protein kinase</fullName>
        <ecNumber evidence="4">2.7.11.1</ecNumber>
    </recommendedName>
</protein>
<evidence type="ECO:0000256" key="13">
    <source>
        <dbReference type="ARBA" id="ARBA00022842"/>
    </source>
</evidence>
<evidence type="ECO:0000313" key="20">
    <source>
        <dbReference type="EMBL" id="NXX94332.1"/>
    </source>
</evidence>
<dbReference type="GO" id="GO:0015630">
    <property type="term" value="C:microtubule cytoskeleton"/>
    <property type="evidence" value="ECO:0007669"/>
    <property type="project" value="TreeGrafter"/>
</dbReference>
<keyword evidence="11 20" id="KW-0418">Kinase</keyword>
<feature type="region of interest" description="Disordered" evidence="16">
    <location>
        <begin position="841"/>
        <end position="866"/>
    </location>
</feature>
<dbReference type="InterPro" id="IPR000961">
    <property type="entry name" value="AGC-kinase_C"/>
</dbReference>
<evidence type="ECO:0000256" key="3">
    <source>
        <dbReference type="ARBA" id="ARBA00009903"/>
    </source>
</evidence>
<feature type="region of interest" description="Disordered" evidence="16">
    <location>
        <begin position="65"/>
        <end position="90"/>
    </location>
</feature>
<feature type="compositionally biased region" description="Polar residues" evidence="16">
    <location>
        <begin position="1417"/>
        <end position="1426"/>
    </location>
</feature>
<keyword evidence="10" id="KW-0547">Nucleotide-binding</keyword>
<feature type="compositionally biased region" description="Low complexity" evidence="16">
    <location>
        <begin position="915"/>
        <end position="943"/>
    </location>
</feature>
<dbReference type="Proteomes" id="UP000632886">
    <property type="component" value="Unassembled WGS sequence"/>
</dbReference>
<feature type="compositionally biased region" description="Polar residues" evidence="16">
    <location>
        <begin position="1438"/>
        <end position="1448"/>
    </location>
</feature>
<evidence type="ECO:0000256" key="7">
    <source>
        <dbReference type="ARBA" id="ARBA00022553"/>
    </source>
</evidence>
<evidence type="ECO:0000256" key="4">
    <source>
        <dbReference type="ARBA" id="ARBA00012513"/>
    </source>
</evidence>
<feature type="compositionally biased region" description="Acidic residues" evidence="16">
    <location>
        <begin position="1355"/>
        <end position="1367"/>
    </location>
</feature>
<dbReference type="EC" id="2.7.11.1" evidence="4"/>
<dbReference type="SMART" id="SM00220">
    <property type="entry name" value="S_TKc"/>
    <property type="match status" value="1"/>
</dbReference>
<gene>
    <name evidence="20" type="primary">Mast2_0</name>
    <name evidence="20" type="ORF">CENBEN_R13551</name>
</gene>
<dbReference type="InterPro" id="IPR000719">
    <property type="entry name" value="Prot_kinase_dom"/>
</dbReference>
<feature type="domain" description="PDZ" evidence="18">
    <location>
        <begin position="951"/>
        <end position="1039"/>
    </location>
</feature>
<dbReference type="Gene3D" id="1.10.510.10">
    <property type="entry name" value="Transferase(Phosphotransferase) domain 1"/>
    <property type="match status" value="1"/>
</dbReference>
<dbReference type="FunFam" id="2.30.42.10:FF:000008">
    <property type="entry name" value="microtubule-associated serine/threonine-protein kinase 4 isoform X2"/>
    <property type="match status" value="1"/>
</dbReference>
<comment type="cofactor">
    <cofactor evidence="1">
        <name>Mg(2+)</name>
        <dbReference type="ChEBI" id="CHEBI:18420"/>
    </cofactor>
</comment>
<dbReference type="InterPro" id="IPR037711">
    <property type="entry name" value="MAST"/>
</dbReference>
<evidence type="ECO:0000256" key="12">
    <source>
        <dbReference type="ARBA" id="ARBA00022840"/>
    </source>
</evidence>
<dbReference type="GO" id="GO:0005524">
    <property type="term" value="F:ATP binding"/>
    <property type="evidence" value="ECO:0007669"/>
    <property type="project" value="UniProtKB-KW"/>
</dbReference>
<sequence length="1826" mass="199960">CRTSNRKSLIVTSSTSPTLPRPHSPLHGHAGSSPLDSPRNFSPSAPAHFSFVPARRTDGRRWSLASLPSSGYGTNTPSSTVSSSCSSQEKLHQLPFQPTADELHFLTKHFSTESITDEEGRHSPAMRPRSRSLSPGRSPISFDSEIIMMNHVYKERFPKATAQMEERLAEFIASNAPENVLQLADGVLSFIHHQVIELARDCLDKSREGLITSRYFYELQENLEKLLQDAHERSESSEVAFVTQLVKKLMIIIARPARLLECLEFDPEEFYHLLEAAEGHAKEGQGIKCDIPRYIISQLGLTRDPLEEMAQLNSYDSPDTPETDDSVESRGASVQSKKTPSEEEFETIKLISNGAYGAVYLVRHKTTRQRFAMKKINKQNLILRNQIQQAFVERDILTFAENPFVVSMFCSFETKRHLCMVMEYVEGGDCATLLKNIGALPVDMARMYFAETVLALEYLHNYGIVHRDLKPDNLLITSMGHIKLTDFGLSKIGLMSLTTNLYEGHIEKDTREFLDKQVCGTPEYIAPEVILRQGYGKPVDWWAMGIILYEFLVGCVPFFGDTPEELFGQVISDEIAWPEGDDALPPDAQDLISKLLRQNPLERMGTGSAFEVKQHRFFKDLDWNGLLRQKAEFIPQLESEDDTSYFDTRSERYQHLDSEEEEDTNDDDHVEIRQFSSCSPRFSKVYSSMERLSIHEERKTPPPTKRSLSEEKDDRLDSLGGLKSRDRSWVIGSPEILRKRLSMSESSHTESDSSPPLTVRRRCSGLLDMPRFAISAEDEGTVLKRPQSEGMLLSTVQSREGLPVPIPEQPVEQELQLEGEVGPIPPSTAISSAPALAAGSTADLCDPRARSNSNEGPDFTTPKAISDLAVRRARHRLLSGESGEKRTSRPVNKVIKSASATALSLLIPSDHHTCSPLASPMSPHSLSSNPSSRDSSPSRDFSPAIANLKPPIIIHRAGKKYGFTLRAIRVYMGDSDIYTVHHMVWHVEEGGPANEAGLREGDLITHVNGEPVHGLVHTEVVELILKSGNKVSISTTPFENTSIKVGPARKASYKSKMARRNKKSKTKDGQESKKKSSLLRKITKQASLLHTSRSLSSLNRSLSSGESVPGSPTHNLSPRSPTQSYRSTPESVHSVGGNSSQSSSPSSSVPNSPASSGHIRPSSLHGLAPKLQRQYRSPRRKSAGNIPLSPLAHTPSPTPQSTSPQRSPSPLPGHSVGSSSIIQSFPVKLHSSPPLVRQISRPKSAEPPRSPLLKRVQSAEKLAASLSSSEKKLASSRKHSLDISHSEFKKEMLQRDPSLQSLQESANETTGSKLGLAEKGMLQKPGSRKLGAIRQDRVERRESLQKQEAIREVDSSEDETDDGSEDSQDGRRLDKPPDSGDQGSDSFNEDSKFSSKLESKDSIEDDAFLPEDPKATENLQKGNDQQAKLVPEPLQISVHPSPSEGLQRTPEKLTNSEKPFLRSETTTTEQKLPESKTSECFGPKDKSSEAIKDLGGTASTQKPIDCRERIQCPSIVLLELENDDSSGASFGKVDLKDPLLTETSQKKQDPQPLVALSSWCTASASAPLPVSPVGRTEKDLKETLQPAEQQHSTSLLSPGSASKVSPKSPSTEKQPSSSQTESVPAASTGSPVGPAPSTLLVPSAIERALSVSQLVPLAQSVLGPLKLSMSGSAEVEKRKDFPHLGASCKEERDSKPKKQETSQAGACQENAKLSSTDGPTTRSGSCTVALTSSKSWEATCPAVAKKEATLSSAKTSEVLGGSCRIAPSKEPPRALGQAAPRASPLPDGSTRPYKEGTLAQAKSKEVGSQLKVQDFPLSHDGAVKKT</sequence>
<dbReference type="GO" id="GO:0007010">
    <property type="term" value="P:cytoskeleton organization"/>
    <property type="evidence" value="ECO:0007669"/>
    <property type="project" value="TreeGrafter"/>
</dbReference>
<comment type="catalytic activity">
    <reaction evidence="14">
        <text>L-threonyl-[protein] + ATP = O-phospho-L-threonyl-[protein] + ADP + H(+)</text>
        <dbReference type="Rhea" id="RHEA:46608"/>
        <dbReference type="Rhea" id="RHEA-COMP:11060"/>
        <dbReference type="Rhea" id="RHEA-COMP:11605"/>
        <dbReference type="ChEBI" id="CHEBI:15378"/>
        <dbReference type="ChEBI" id="CHEBI:30013"/>
        <dbReference type="ChEBI" id="CHEBI:30616"/>
        <dbReference type="ChEBI" id="CHEBI:61977"/>
        <dbReference type="ChEBI" id="CHEBI:456216"/>
        <dbReference type="EC" id="2.7.11.1"/>
    </reaction>
</comment>
<dbReference type="Gene3D" id="3.30.200.20">
    <property type="entry name" value="Phosphorylase Kinase, domain 1"/>
    <property type="match status" value="1"/>
</dbReference>
<dbReference type="SUPFAM" id="SSF140482">
    <property type="entry name" value="MAST3 pre-PK domain-like"/>
    <property type="match status" value="1"/>
</dbReference>
<dbReference type="PROSITE" id="PS51285">
    <property type="entry name" value="AGC_KINASE_CTER"/>
    <property type="match status" value="1"/>
</dbReference>
<feature type="compositionally biased region" description="Basic and acidic residues" evidence="16">
    <location>
        <begin position="707"/>
        <end position="719"/>
    </location>
</feature>
<feature type="compositionally biased region" description="Polar residues" evidence="16">
    <location>
        <begin position="1701"/>
        <end position="1726"/>
    </location>
</feature>
<dbReference type="InterPro" id="IPR008271">
    <property type="entry name" value="Ser/Thr_kinase_AS"/>
</dbReference>
<dbReference type="InterPro" id="IPR041489">
    <property type="entry name" value="PDZ_6"/>
</dbReference>
<dbReference type="Gene3D" id="2.30.42.10">
    <property type="match status" value="1"/>
</dbReference>
<dbReference type="Pfam" id="PF17820">
    <property type="entry name" value="PDZ_6"/>
    <property type="match status" value="1"/>
</dbReference>
<feature type="compositionally biased region" description="Basic and acidic residues" evidence="16">
    <location>
        <begin position="1471"/>
        <end position="1492"/>
    </location>
</feature>
<evidence type="ECO:0000259" key="19">
    <source>
        <dbReference type="PROSITE" id="PS51285"/>
    </source>
</evidence>
<keyword evidence="6" id="KW-0723">Serine/threonine-protein kinase</keyword>
<comment type="subcellular location">
    <subcellularLocation>
        <location evidence="2">Cytoplasm</location>
    </subcellularLocation>
</comment>
<evidence type="ECO:0000259" key="18">
    <source>
        <dbReference type="PROSITE" id="PS50106"/>
    </source>
</evidence>
<dbReference type="GO" id="GO:0008017">
    <property type="term" value="F:microtubule binding"/>
    <property type="evidence" value="ECO:0007669"/>
    <property type="project" value="TreeGrafter"/>
</dbReference>
<feature type="region of interest" description="Disordered" evidence="16">
    <location>
        <begin position="740"/>
        <end position="759"/>
    </location>
</feature>
<feature type="region of interest" description="Disordered" evidence="16">
    <location>
        <begin position="312"/>
        <end position="340"/>
    </location>
</feature>
<feature type="compositionally biased region" description="Low complexity" evidence="16">
    <location>
        <begin position="1087"/>
        <end position="1104"/>
    </location>
</feature>
<dbReference type="CDD" id="cd05609">
    <property type="entry name" value="STKc_MAST"/>
    <property type="match status" value="1"/>
</dbReference>
<dbReference type="PANTHER" id="PTHR24356:SF136">
    <property type="entry name" value="MICROTUBULE-ASSOCIATED SERINE_THREONINE-PROTEIN KINASE 2"/>
    <property type="match status" value="1"/>
</dbReference>
<evidence type="ECO:0000256" key="8">
    <source>
        <dbReference type="ARBA" id="ARBA00022679"/>
    </source>
</evidence>
<evidence type="ECO:0000256" key="9">
    <source>
        <dbReference type="ARBA" id="ARBA00022723"/>
    </source>
</evidence>
<dbReference type="PROSITE" id="PS50011">
    <property type="entry name" value="PROTEIN_KINASE_DOM"/>
    <property type="match status" value="1"/>
</dbReference>
<feature type="compositionally biased region" description="Low complexity" evidence="16">
    <location>
        <begin position="78"/>
        <end position="87"/>
    </location>
</feature>
<evidence type="ECO:0000313" key="21">
    <source>
        <dbReference type="Proteomes" id="UP000632886"/>
    </source>
</evidence>
<dbReference type="PROSITE" id="PS50106">
    <property type="entry name" value="PDZ"/>
    <property type="match status" value="1"/>
</dbReference>
<feature type="compositionally biased region" description="Polar residues" evidence="16">
    <location>
        <begin position="1586"/>
        <end position="1630"/>
    </location>
</feature>
<dbReference type="InterPro" id="IPR001478">
    <property type="entry name" value="PDZ"/>
</dbReference>
<dbReference type="GO" id="GO:0035556">
    <property type="term" value="P:intracellular signal transduction"/>
    <property type="evidence" value="ECO:0007669"/>
    <property type="project" value="TreeGrafter"/>
</dbReference>
<feature type="compositionally biased region" description="Basic and acidic residues" evidence="16">
    <location>
        <begin position="1449"/>
        <end position="1461"/>
    </location>
</feature>
<evidence type="ECO:0000256" key="2">
    <source>
        <dbReference type="ARBA" id="ARBA00004496"/>
    </source>
</evidence>
<feature type="region of interest" description="Disordered" evidence="16">
    <location>
        <begin position="1564"/>
        <end position="1638"/>
    </location>
</feature>
<keyword evidence="13" id="KW-0460">Magnesium</keyword>
<dbReference type="FunFam" id="3.30.200.20:FF:001045">
    <property type="entry name" value="Microtubule-associated serine/threonine kinase 1a"/>
    <property type="match status" value="1"/>
</dbReference>
<dbReference type="SUPFAM" id="SSF56112">
    <property type="entry name" value="Protein kinase-like (PK-like)"/>
    <property type="match status" value="1"/>
</dbReference>
<feature type="domain" description="AGC-kinase C-terminal" evidence="19">
    <location>
        <begin position="619"/>
        <end position="687"/>
    </location>
</feature>
<dbReference type="Gene3D" id="1.20.1480.20">
    <property type="entry name" value="MAST3 pre-PK domain-like"/>
    <property type="match status" value="1"/>
</dbReference>
<evidence type="ECO:0000256" key="10">
    <source>
        <dbReference type="ARBA" id="ARBA00022741"/>
    </source>
</evidence>
<dbReference type="SMART" id="SM00228">
    <property type="entry name" value="PDZ"/>
    <property type="match status" value="1"/>
</dbReference>
<dbReference type="FunFam" id="1.20.1480.20:FF:000001">
    <property type="entry name" value="microtubule-associated serine/threonine-protein kinase 4 isoform X1"/>
    <property type="match status" value="1"/>
</dbReference>
<dbReference type="PANTHER" id="PTHR24356">
    <property type="entry name" value="SERINE/THREONINE-PROTEIN KINASE"/>
    <property type="match status" value="1"/>
</dbReference>
<dbReference type="SUPFAM" id="SSF50156">
    <property type="entry name" value="PDZ domain-like"/>
    <property type="match status" value="1"/>
</dbReference>
<evidence type="ECO:0000256" key="11">
    <source>
        <dbReference type="ARBA" id="ARBA00022777"/>
    </source>
</evidence>
<feature type="compositionally biased region" description="Polar residues" evidence="16">
    <location>
        <begin position="1"/>
        <end position="18"/>
    </location>
</feature>
<feature type="compositionally biased region" description="Low complexity" evidence="16">
    <location>
        <begin position="1199"/>
        <end position="1208"/>
    </location>
</feature>
<comment type="catalytic activity">
    <reaction evidence="15">
        <text>L-seryl-[protein] + ATP = O-phospho-L-seryl-[protein] + ADP + H(+)</text>
        <dbReference type="Rhea" id="RHEA:17989"/>
        <dbReference type="Rhea" id="RHEA-COMP:9863"/>
        <dbReference type="Rhea" id="RHEA-COMP:11604"/>
        <dbReference type="ChEBI" id="CHEBI:15378"/>
        <dbReference type="ChEBI" id="CHEBI:29999"/>
        <dbReference type="ChEBI" id="CHEBI:30616"/>
        <dbReference type="ChEBI" id="CHEBI:83421"/>
        <dbReference type="ChEBI" id="CHEBI:456216"/>
        <dbReference type="EC" id="2.7.11.1"/>
    </reaction>
</comment>
<name>A0A852M0P5_9AVES</name>
<feature type="region of interest" description="Disordered" evidence="16">
    <location>
        <begin position="914"/>
        <end position="943"/>
    </location>
</feature>
<keyword evidence="9" id="KW-0479">Metal-binding</keyword>
<feature type="region of interest" description="Disordered" evidence="16">
    <location>
        <begin position="690"/>
        <end position="719"/>
    </location>
</feature>
<dbReference type="Pfam" id="PF00069">
    <property type="entry name" value="Pkinase"/>
    <property type="match status" value="1"/>
</dbReference>
<keyword evidence="12" id="KW-0067">ATP-binding</keyword>
<evidence type="ECO:0000256" key="5">
    <source>
        <dbReference type="ARBA" id="ARBA00022490"/>
    </source>
</evidence>
<feature type="compositionally biased region" description="Basic and acidic residues" evidence="16">
    <location>
        <begin position="1269"/>
        <end position="1294"/>
    </location>
</feature>
<organism evidence="20 21">
    <name type="scientific">Centropus bengalensis</name>
    <name type="common">lesser coucal</name>
    <dbReference type="NCBI Taxonomy" id="1463675"/>
    <lineage>
        <taxon>Eukaryota</taxon>
        <taxon>Metazoa</taxon>
        <taxon>Chordata</taxon>
        <taxon>Craniata</taxon>
        <taxon>Vertebrata</taxon>
        <taxon>Euteleostomi</taxon>
        <taxon>Archelosauria</taxon>
        <taxon>Archosauria</taxon>
        <taxon>Dinosauria</taxon>
        <taxon>Saurischia</taxon>
        <taxon>Theropoda</taxon>
        <taxon>Coelurosauria</taxon>
        <taxon>Aves</taxon>
        <taxon>Neognathae</taxon>
        <taxon>Neoaves</taxon>
        <taxon>Otidimorphae</taxon>
        <taxon>Cuculiformes</taxon>
        <taxon>Centropidae</taxon>
        <taxon>Centropus</taxon>
    </lineage>
</organism>
<feature type="compositionally biased region" description="Basic and acidic residues" evidence="16">
    <location>
        <begin position="1334"/>
        <end position="1354"/>
    </location>
</feature>
<dbReference type="InterPro" id="IPR036034">
    <property type="entry name" value="PDZ_sf"/>
</dbReference>
<comment type="similarity">
    <text evidence="3">Belongs to the protein kinase superfamily. AGC Ser/Thr protein kinase family.</text>
</comment>
<dbReference type="InterPro" id="IPR050236">
    <property type="entry name" value="Ser_Thr_kinase_AGC"/>
</dbReference>
<feature type="non-terminal residue" evidence="20">
    <location>
        <position position="1826"/>
    </location>
</feature>
<keyword evidence="7" id="KW-0597">Phosphoprotein</keyword>
<feature type="compositionally biased region" description="Low complexity" evidence="16">
    <location>
        <begin position="1131"/>
        <end position="1157"/>
    </location>
</feature>
<comment type="caution">
    <text evidence="20">The sequence shown here is derived from an EMBL/GenBank/DDBJ whole genome shotgun (WGS) entry which is preliminary data.</text>
</comment>
<evidence type="ECO:0000256" key="6">
    <source>
        <dbReference type="ARBA" id="ARBA00022527"/>
    </source>
</evidence>
<dbReference type="GO" id="GO:0004674">
    <property type="term" value="F:protein serine/threonine kinase activity"/>
    <property type="evidence" value="ECO:0007669"/>
    <property type="project" value="UniProtKB-KW"/>
</dbReference>
<keyword evidence="8" id="KW-0808">Transferase</keyword>
<feature type="domain" description="Protein kinase" evidence="17">
    <location>
        <begin position="345"/>
        <end position="618"/>
    </location>
</feature>
<dbReference type="EMBL" id="WBNK01000594">
    <property type="protein sequence ID" value="NXX94332.1"/>
    <property type="molecule type" value="Genomic_DNA"/>
</dbReference>
<dbReference type="FunFam" id="1.10.510.10:FF:000012">
    <property type="entry name" value="microtubule-associated serine/threonine-protein kinase 2 isoform X1"/>
    <property type="match status" value="1"/>
</dbReference>
<evidence type="ECO:0000256" key="15">
    <source>
        <dbReference type="ARBA" id="ARBA00048679"/>
    </source>
</evidence>
<keyword evidence="5" id="KW-0963">Cytoplasm</keyword>
<evidence type="ECO:0000259" key="17">
    <source>
        <dbReference type="PROSITE" id="PS50011"/>
    </source>
</evidence>
<feature type="non-terminal residue" evidence="20">
    <location>
        <position position="1"/>
    </location>
</feature>
<dbReference type="InterPro" id="IPR015022">
    <property type="entry name" value="MAST_pre-PK_dom"/>
</dbReference>
<feature type="compositionally biased region" description="Basic and acidic residues" evidence="16">
    <location>
        <begin position="1674"/>
        <end position="1700"/>
    </location>
</feature>
<feature type="region of interest" description="Disordered" evidence="16">
    <location>
        <begin position="1"/>
        <end position="48"/>
    </location>
</feature>
<reference evidence="20 21" key="1">
    <citation type="submission" date="2020-02" db="EMBL/GenBank/DDBJ databases">
        <title>Bird 10,000 Genomes (B10K) Project - Family phase.</title>
        <authorList>
            <person name="Zhang G."/>
        </authorList>
    </citation>
    <scope>NUCLEOTIDE SEQUENCE [LARGE SCALE GENOMIC DNA]</scope>
    <source>
        <strain evidence="20">B10K-DU-017-21</strain>
    </source>
</reference>
<dbReference type="InterPro" id="IPR023142">
    <property type="entry name" value="MAST_pre-PK_dom_sf"/>
</dbReference>